<keyword evidence="6" id="KW-1185">Reference proteome</keyword>
<dbReference type="GO" id="GO:0004842">
    <property type="term" value="F:ubiquitin-protein transferase activity"/>
    <property type="evidence" value="ECO:0007669"/>
    <property type="project" value="InterPro"/>
</dbReference>
<dbReference type="PROSITE" id="PS51698">
    <property type="entry name" value="U_BOX"/>
    <property type="match status" value="1"/>
</dbReference>
<dbReference type="STRING" id="888268.A0A1E5WIA7"/>
<sequence length="205" mass="23256">MASTSISSTSAESELSMLRIKRASTVSSRYVGSLFVNASSRPSDFLLELRTLAGFHADEEIKLYEEIRFEPLVLCKPINIQDTFSSAEIGTGDIICYQKSSKLVYNYCYPYVGSFLQHNLVVFVLDCIYELVICIFQEIMNYPHVAADGFTYEAEAIRRWLDEGNSRSPMTNLVLPNQDLIPNRALRSSIHDHLQLQRKQGQLDS</sequence>
<evidence type="ECO:0000256" key="1">
    <source>
        <dbReference type="ARBA" id="ARBA00004906"/>
    </source>
</evidence>
<dbReference type="PANTHER" id="PTHR46573">
    <property type="entry name" value="WD REPEAT, SAM AND U-BOX DOMAIN-CONTAINING PROTEIN 1"/>
    <property type="match status" value="1"/>
</dbReference>
<gene>
    <name evidence="5" type="ORF">BAE44_0002122</name>
</gene>
<organism evidence="5 6">
    <name type="scientific">Dichanthelium oligosanthes</name>
    <dbReference type="NCBI Taxonomy" id="888268"/>
    <lineage>
        <taxon>Eukaryota</taxon>
        <taxon>Viridiplantae</taxon>
        <taxon>Streptophyta</taxon>
        <taxon>Embryophyta</taxon>
        <taxon>Tracheophyta</taxon>
        <taxon>Spermatophyta</taxon>
        <taxon>Magnoliopsida</taxon>
        <taxon>Liliopsida</taxon>
        <taxon>Poales</taxon>
        <taxon>Poaceae</taxon>
        <taxon>PACMAD clade</taxon>
        <taxon>Panicoideae</taxon>
        <taxon>Panicodae</taxon>
        <taxon>Paniceae</taxon>
        <taxon>Dichantheliinae</taxon>
        <taxon>Dichanthelium</taxon>
    </lineage>
</organism>
<dbReference type="EMBL" id="LWDX02007621">
    <property type="protein sequence ID" value="OEL36870.1"/>
    <property type="molecule type" value="Genomic_DNA"/>
</dbReference>
<reference evidence="5 6" key="1">
    <citation type="submission" date="2016-09" db="EMBL/GenBank/DDBJ databases">
        <title>The draft genome of Dichanthelium oligosanthes: A C3 panicoid grass species.</title>
        <authorList>
            <person name="Studer A.J."/>
            <person name="Schnable J.C."/>
            <person name="Brutnell T.P."/>
        </authorList>
    </citation>
    <scope>NUCLEOTIDE SEQUENCE [LARGE SCALE GENOMIC DNA]</scope>
    <source>
        <strain evidence="6">cv. Kellogg 1175</strain>
        <tissue evidence="5">Leaf</tissue>
    </source>
</reference>
<evidence type="ECO:0000256" key="2">
    <source>
        <dbReference type="ARBA" id="ARBA00022679"/>
    </source>
</evidence>
<dbReference type="SMART" id="SM00504">
    <property type="entry name" value="Ubox"/>
    <property type="match status" value="1"/>
</dbReference>
<feature type="domain" description="U-box" evidence="4">
    <location>
        <begin position="126"/>
        <end position="200"/>
    </location>
</feature>
<keyword evidence="2" id="KW-0808">Transferase</keyword>
<dbReference type="InterPro" id="IPR024729">
    <property type="entry name" value="USP7_ICP0-binding_dom"/>
</dbReference>
<name>A0A1E5WIA7_9POAL</name>
<dbReference type="InterPro" id="IPR003613">
    <property type="entry name" value="Ubox_domain"/>
</dbReference>
<dbReference type="SUPFAM" id="SSF57850">
    <property type="entry name" value="RING/U-box"/>
    <property type="match status" value="1"/>
</dbReference>
<evidence type="ECO:0000313" key="6">
    <source>
        <dbReference type="Proteomes" id="UP000095767"/>
    </source>
</evidence>
<dbReference type="AlphaFoldDB" id="A0A1E5WIA7"/>
<accession>A0A1E5WIA7</accession>
<proteinExistence type="predicted"/>
<evidence type="ECO:0000313" key="5">
    <source>
        <dbReference type="EMBL" id="OEL36870.1"/>
    </source>
</evidence>
<dbReference type="Gene3D" id="3.30.40.10">
    <property type="entry name" value="Zinc/RING finger domain, C3HC4 (zinc finger)"/>
    <property type="match status" value="1"/>
</dbReference>
<keyword evidence="3" id="KW-0833">Ubl conjugation pathway</keyword>
<dbReference type="OrthoDB" id="10064100at2759"/>
<protein>
    <recommendedName>
        <fullName evidence="4">U-box domain-containing protein</fullName>
    </recommendedName>
</protein>
<evidence type="ECO:0000259" key="4">
    <source>
        <dbReference type="PROSITE" id="PS51698"/>
    </source>
</evidence>
<dbReference type="Proteomes" id="UP000095767">
    <property type="component" value="Unassembled WGS sequence"/>
</dbReference>
<dbReference type="CDD" id="cd16655">
    <property type="entry name" value="RING-Ubox_WDSUB1-like"/>
    <property type="match status" value="1"/>
</dbReference>
<comment type="pathway">
    <text evidence="1">Protein modification; protein ubiquitination.</text>
</comment>
<evidence type="ECO:0000256" key="3">
    <source>
        <dbReference type="ARBA" id="ARBA00022786"/>
    </source>
</evidence>
<dbReference type="Pfam" id="PF04564">
    <property type="entry name" value="U-box"/>
    <property type="match status" value="1"/>
</dbReference>
<dbReference type="GO" id="GO:0016567">
    <property type="term" value="P:protein ubiquitination"/>
    <property type="evidence" value="ECO:0007669"/>
    <property type="project" value="UniProtKB-UniPathway"/>
</dbReference>
<dbReference type="InterPro" id="IPR013083">
    <property type="entry name" value="Znf_RING/FYVE/PHD"/>
</dbReference>
<comment type="caution">
    <text evidence="5">The sequence shown here is derived from an EMBL/GenBank/DDBJ whole genome shotgun (WGS) entry which is preliminary data.</text>
</comment>
<dbReference type="Pfam" id="PF12436">
    <property type="entry name" value="USP7_ICP0_bdg"/>
    <property type="match status" value="1"/>
</dbReference>
<dbReference type="Gene3D" id="3.10.20.90">
    <property type="entry name" value="Phosphatidylinositol 3-kinase Catalytic Subunit, Chain A, domain 1"/>
    <property type="match status" value="1"/>
</dbReference>
<dbReference type="InterPro" id="IPR052085">
    <property type="entry name" value="WD-SAM-U-box"/>
</dbReference>
<dbReference type="UniPathway" id="UPA00143"/>
<dbReference type="PANTHER" id="PTHR46573:SF1">
    <property type="entry name" value="WD REPEAT, SAM AND U-BOX DOMAIN-CONTAINING PROTEIN 1"/>
    <property type="match status" value="1"/>
</dbReference>